<dbReference type="OrthoDB" id="74210at2759"/>
<evidence type="ECO:0000256" key="7">
    <source>
        <dbReference type="ARBA" id="ARBA00022833"/>
    </source>
</evidence>
<organism evidence="13 14">
    <name type="scientific">Nannochloropsis salina CCMP1776</name>
    <dbReference type="NCBI Taxonomy" id="1027361"/>
    <lineage>
        <taxon>Eukaryota</taxon>
        <taxon>Sar</taxon>
        <taxon>Stramenopiles</taxon>
        <taxon>Ochrophyta</taxon>
        <taxon>Eustigmatophyceae</taxon>
        <taxon>Eustigmatales</taxon>
        <taxon>Monodopsidaceae</taxon>
        <taxon>Microchloropsis</taxon>
        <taxon>Microchloropsis salina</taxon>
    </lineage>
</organism>
<keyword evidence="5" id="KW-0479">Metal-binding</keyword>
<dbReference type="GO" id="GO:0000785">
    <property type="term" value="C:chromatin"/>
    <property type="evidence" value="ECO:0007669"/>
    <property type="project" value="TreeGrafter"/>
</dbReference>
<feature type="region of interest" description="Disordered" evidence="11">
    <location>
        <begin position="188"/>
        <end position="218"/>
    </location>
</feature>
<keyword evidence="4" id="KW-0132">Cell division</keyword>
<evidence type="ECO:0000256" key="6">
    <source>
        <dbReference type="ARBA" id="ARBA00022776"/>
    </source>
</evidence>
<feature type="domain" description="Mis18" evidence="12">
    <location>
        <begin position="26"/>
        <end position="123"/>
    </location>
</feature>
<name>A0A4D9CX68_9STRA</name>
<evidence type="ECO:0000256" key="1">
    <source>
        <dbReference type="ARBA" id="ARBA00004123"/>
    </source>
</evidence>
<keyword evidence="10" id="KW-0137">Centromere</keyword>
<evidence type="ECO:0000313" key="13">
    <source>
        <dbReference type="EMBL" id="TFJ83882.1"/>
    </source>
</evidence>
<dbReference type="PANTHER" id="PTHR16431:SF1">
    <property type="entry name" value="NEUROGENIC PROTEIN MASTERMIND"/>
    <property type="match status" value="1"/>
</dbReference>
<evidence type="ECO:0000256" key="3">
    <source>
        <dbReference type="ARBA" id="ARBA00022454"/>
    </source>
</evidence>
<keyword evidence="7" id="KW-0862">Zinc</keyword>
<dbReference type="InterPro" id="IPR004910">
    <property type="entry name" value="Yippee/Mis18/Cereblon"/>
</dbReference>
<evidence type="ECO:0000256" key="10">
    <source>
        <dbReference type="ARBA" id="ARBA00023328"/>
    </source>
</evidence>
<evidence type="ECO:0000313" key="14">
    <source>
        <dbReference type="Proteomes" id="UP000355283"/>
    </source>
</evidence>
<dbReference type="AlphaFoldDB" id="A0A4D9CX68"/>
<reference evidence="13 14" key="1">
    <citation type="submission" date="2019-01" db="EMBL/GenBank/DDBJ databases">
        <title>Nuclear Genome Assembly of the Microalgal Biofuel strain Nannochloropsis salina CCMP1776.</title>
        <authorList>
            <person name="Hovde B."/>
        </authorList>
    </citation>
    <scope>NUCLEOTIDE SEQUENCE [LARGE SCALE GENOMIC DNA]</scope>
    <source>
        <strain evidence="13 14">CCMP1776</strain>
    </source>
</reference>
<dbReference type="Proteomes" id="UP000355283">
    <property type="component" value="Unassembled WGS sequence"/>
</dbReference>
<dbReference type="InterPro" id="IPR034752">
    <property type="entry name" value="Mis18"/>
</dbReference>
<keyword evidence="14" id="KW-1185">Reference proteome</keyword>
<dbReference type="GO" id="GO:0051301">
    <property type="term" value="P:cell division"/>
    <property type="evidence" value="ECO:0007669"/>
    <property type="project" value="UniProtKB-KW"/>
</dbReference>
<dbReference type="GO" id="GO:0034080">
    <property type="term" value="P:CENP-A containing chromatin assembly"/>
    <property type="evidence" value="ECO:0007669"/>
    <property type="project" value="TreeGrafter"/>
</dbReference>
<dbReference type="GO" id="GO:0005634">
    <property type="term" value="C:nucleus"/>
    <property type="evidence" value="ECO:0007669"/>
    <property type="project" value="UniProtKB-SubCell"/>
</dbReference>
<dbReference type="EMBL" id="SDOX01000021">
    <property type="protein sequence ID" value="TFJ83882.1"/>
    <property type="molecule type" value="Genomic_DNA"/>
</dbReference>
<evidence type="ECO:0000256" key="9">
    <source>
        <dbReference type="ARBA" id="ARBA00023306"/>
    </source>
</evidence>
<evidence type="ECO:0000256" key="11">
    <source>
        <dbReference type="SAM" id="MobiDB-lite"/>
    </source>
</evidence>
<dbReference type="Pfam" id="PF03226">
    <property type="entry name" value="Yippee-Mis18"/>
    <property type="match status" value="1"/>
</dbReference>
<evidence type="ECO:0000256" key="5">
    <source>
        <dbReference type="ARBA" id="ARBA00022723"/>
    </source>
</evidence>
<gene>
    <name evidence="13" type="ORF">NSK_004979</name>
</gene>
<dbReference type="GO" id="GO:0046872">
    <property type="term" value="F:metal ion binding"/>
    <property type="evidence" value="ECO:0007669"/>
    <property type="project" value="UniProtKB-KW"/>
</dbReference>
<keyword evidence="8" id="KW-0539">Nucleus</keyword>
<keyword evidence="3" id="KW-0158">Chromosome</keyword>
<protein>
    <recommendedName>
        <fullName evidence="12">Mis18 domain-containing protein</fullName>
    </recommendedName>
</protein>
<comment type="subcellular location">
    <subcellularLocation>
        <location evidence="2">Chromosome</location>
        <location evidence="2">Centromere</location>
    </subcellularLocation>
    <subcellularLocation>
        <location evidence="1">Nucleus</location>
    </subcellularLocation>
</comment>
<dbReference type="GO" id="GO:0000775">
    <property type="term" value="C:chromosome, centromeric region"/>
    <property type="evidence" value="ECO:0007669"/>
    <property type="project" value="UniProtKB-SubCell"/>
</dbReference>
<keyword evidence="6" id="KW-0498">Mitosis</keyword>
<evidence type="ECO:0000256" key="4">
    <source>
        <dbReference type="ARBA" id="ARBA00022618"/>
    </source>
</evidence>
<proteinExistence type="predicted"/>
<dbReference type="PANTHER" id="PTHR16431">
    <property type="entry name" value="NEUROGENIC PROTEIN MASTERMIND"/>
    <property type="match status" value="1"/>
</dbReference>
<sequence length="218" mass="23224">MQPPQQDSLPPAPDASSANDATVTAYVVFQCAECRRIVGDSLGLSSADEDLRHITLRGACGIVRGPCTRTSEEGNDRGSTFHELFCEGCSTLLGKVYLTTPPRLDGARNLFTLSTDALESFELGTYDHVCEVPQPVMAAPIPSSESGESSISIKAMQMELVKVQNMMLVFHDRISGLERALKTGTVGARTGGGTRRGAWGVDGTETTAAGGPTFKRKK</sequence>
<accession>A0A4D9CX68</accession>
<evidence type="ECO:0000256" key="2">
    <source>
        <dbReference type="ARBA" id="ARBA00004584"/>
    </source>
</evidence>
<dbReference type="PROSITE" id="PS51793">
    <property type="entry name" value="MIS18"/>
    <property type="match status" value="1"/>
</dbReference>
<dbReference type="GO" id="GO:0007059">
    <property type="term" value="P:chromosome segregation"/>
    <property type="evidence" value="ECO:0007669"/>
    <property type="project" value="TreeGrafter"/>
</dbReference>
<evidence type="ECO:0000256" key="8">
    <source>
        <dbReference type="ARBA" id="ARBA00023242"/>
    </source>
</evidence>
<comment type="caution">
    <text evidence="13">The sequence shown here is derived from an EMBL/GenBank/DDBJ whole genome shotgun (WGS) entry which is preliminary data.</text>
</comment>
<keyword evidence="9" id="KW-0131">Cell cycle</keyword>
<evidence type="ECO:0000259" key="12">
    <source>
        <dbReference type="PROSITE" id="PS51793"/>
    </source>
</evidence>